<feature type="compositionally biased region" description="Low complexity" evidence="1">
    <location>
        <begin position="276"/>
        <end position="287"/>
    </location>
</feature>
<evidence type="ECO:0000313" key="3">
    <source>
        <dbReference type="EMBL" id="NTY63988.1"/>
    </source>
</evidence>
<reference evidence="3 4" key="1">
    <citation type="submission" date="2019-05" db="EMBL/GenBank/DDBJ databases">
        <title>Mycolicibacterium sphagni ENV482 genome assembly.</title>
        <authorList>
            <person name="Chen W."/>
            <person name="Faulkner N.W."/>
            <person name="Hyman M.R."/>
        </authorList>
    </citation>
    <scope>NUCLEOTIDE SEQUENCE [LARGE SCALE GENOMIC DNA]</scope>
    <source>
        <strain evidence="3 4">ENV482</strain>
    </source>
</reference>
<keyword evidence="2" id="KW-0812">Transmembrane</keyword>
<keyword evidence="3" id="KW-0560">Oxidoreductase</keyword>
<feature type="transmembrane region" description="Helical" evidence="2">
    <location>
        <begin position="71"/>
        <end position="96"/>
    </location>
</feature>
<evidence type="ECO:0000313" key="4">
    <source>
        <dbReference type="Proteomes" id="UP000708347"/>
    </source>
</evidence>
<evidence type="ECO:0000256" key="2">
    <source>
        <dbReference type="SAM" id="Phobius"/>
    </source>
</evidence>
<dbReference type="InterPro" id="IPR023349">
    <property type="entry name" value="NH3_CH4_mOase_C_sf"/>
</dbReference>
<feature type="transmembrane region" description="Helical" evidence="2">
    <location>
        <begin position="190"/>
        <end position="209"/>
    </location>
</feature>
<dbReference type="CDD" id="cd19412">
    <property type="entry name" value="pMMO-AMO_C"/>
    <property type="match status" value="1"/>
</dbReference>
<gene>
    <name evidence="3" type="ORF">FEG63_31210</name>
</gene>
<feature type="region of interest" description="Disordered" evidence="1">
    <location>
        <begin position="268"/>
        <end position="295"/>
    </location>
</feature>
<organism evidence="3 4">
    <name type="scientific">Mycolicibacterium sphagni</name>
    <dbReference type="NCBI Taxonomy" id="1786"/>
    <lineage>
        <taxon>Bacteria</taxon>
        <taxon>Bacillati</taxon>
        <taxon>Actinomycetota</taxon>
        <taxon>Actinomycetes</taxon>
        <taxon>Mycobacteriales</taxon>
        <taxon>Mycobacteriaceae</taxon>
        <taxon>Mycolicibacterium</taxon>
    </lineage>
</organism>
<feature type="transmembrane region" description="Helical" evidence="2">
    <location>
        <begin position="31"/>
        <end position="51"/>
    </location>
</feature>
<dbReference type="RefSeq" id="WP_014805762.1">
    <property type="nucleotide sequence ID" value="NZ_VBSB01000037.1"/>
</dbReference>
<feature type="region of interest" description="Disordered" evidence="1">
    <location>
        <begin position="1"/>
        <end position="23"/>
    </location>
</feature>
<sequence>MSTSQTEQRVSHRGAPKSYEQRGPVSRGFSWVPLIVALSAVGALCLGWRIYQQVWAFSTGLDSHGPDFNRYWLTLAAANMLLLPTVAAAVFAWTWVSAKRLPKELTREDEGRRLWTLWVLVAMFCFTVFAGGSYFAEEDATWHQILTRDTAFTPSHDVLFYGVFPLMIYMAAGIYLYARTRLPHIYGGKALPVSFTLIVAGSALLFFQVAMNEFGHSFFQAEEVFSAPLHWPFVIFGYLLAATFAIWFETLPRVFELARQERDLAAAATSSDKPAHAATAPAESATPQRESGVLH</sequence>
<accession>A0ABX2KA91</accession>
<dbReference type="InterPro" id="IPR006980">
    <property type="entry name" value="NH3_CH4_mOase_C"/>
</dbReference>
<keyword evidence="4" id="KW-1185">Reference proteome</keyword>
<dbReference type="EMBL" id="VBSB01000037">
    <property type="protein sequence ID" value="NTY63988.1"/>
    <property type="molecule type" value="Genomic_DNA"/>
</dbReference>
<dbReference type="Pfam" id="PF04896">
    <property type="entry name" value="AmoC"/>
    <property type="match status" value="1"/>
</dbReference>
<protein>
    <submittedName>
        <fullName evidence="3">Particulate hydrocarbon monooxygenase subunit C</fullName>
    </submittedName>
</protein>
<evidence type="ECO:0000256" key="1">
    <source>
        <dbReference type="SAM" id="MobiDB-lite"/>
    </source>
</evidence>
<keyword evidence="3" id="KW-0503">Monooxygenase</keyword>
<proteinExistence type="predicted"/>
<feature type="transmembrane region" description="Helical" evidence="2">
    <location>
        <begin position="229"/>
        <end position="248"/>
    </location>
</feature>
<dbReference type="Gene3D" id="1.20.1050.50">
    <property type="entry name" value="Particulate methane monooxygenase subunit c2. Chain: C"/>
    <property type="match status" value="1"/>
</dbReference>
<comment type="caution">
    <text evidence="3">The sequence shown here is derived from an EMBL/GenBank/DDBJ whole genome shotgun (WGS) entry which is preliminary data.</text>
</comment>
<keyword evidence="2" id="KW-1133">Transmembrane helix</keyword>
<name>A0ABX2KA91_9MYCO</name>
<dbReference type="GO" id="GO:0004497">
    <property type="term" value="F:monooxygenase activity"/>
    <property type="evidence" value="ECO:0007669"/>
    <property type="project" value="UniProtKB-KW"/>
</dbReference>
<feature type="transmembrane region" description="Helical" evidence="2">
    <location>
        <begin position="158"/>
        <end position="178"/>
    </location>
</feature>
<feature type="transmembrane region" description="Helical" evidence="2">
    <location>
        <begin position="117"/>
        <end position="136"/>
    </location>
</feature>
<keyword evidence="2" id="KW-0472">Membrane</keyword>
<dbReference type="Proteomes" id="UP000708347">
    <property type="component" value="Unassembled WGS sequence"/>
</dbReference>